<evidence type="ECO:0000313" key="2">
    <source>
        <dbReference type="EMBL" id="MDV2861807.1"/>
    </source>
</evidence>
<dbReference type="AlphaFoldDB" id="A0AB35RMA4"/>
<sequence>MMNQPIAFSWTKEAKEAALKAGSGAVISETGAYEADIVSAIYEFGKDGSQSQTLLLSLDADGQKANFVRINFIGRDGNQNYGMGTVAALMWAANVKDLRPQQRNGQDGTEWFLPDLEGRRAGFFLQKVLTTKQNGSDSYKFEVRHIFQPGTRLTYKEYSEKAPAETIANLERTVKDKDDRRAHDQNRGGWGAPNSQNSGGWGAPQNDPNAVPDSRLQQAMRQQNQTQEFDDDIPF</sequence>
<organism evidence="2 3">
    <name type="scientific">Phytobacter ursingii</name>
    <dbReference type="NCBI Taxonomy" id="1972431"/>
    <lineage>
        <taxon>Bacteria</taxon>
        <taxon>Pseudomonadati</taxon>
        <taxon>Pseudomonadota</taxon>
        <taxon>Gammaproteobacteria</taxon>
        <taxon>Enterobacterales</taxon>
        <taxon>Enterobacteriaceae</taxon>
        <taxon>Phytobacter</taxon>
    </lineage>
</organism>
<accession>A0AB35RMA4</accession>
<evidence type="ECO:0000256" key="1">
    <source>
        <dbReference type="SAM" id="MobiDB-lite"/>
    </source>
</evidence>
<reference evidence="2 3" key="1">
    <citation type="submission" date="2023-10" db="EMBL/GenBank/DDBJ databases">
        <title>Phytobacter spp. The emergence of a new genus of hospital-origin enterobacteria encoding carbapenemases in Argentina.</title>
        <authorList>
            <person name="Vay C."/>
            <person name="Almuzara M."/>
            <person name="Traglia G.M."/>
            <person name="Campos J."/>
        </authorList>
    </citation>
    <scope>NUCLEOTIDE SEQUENCE [LARGE SCALE GENOMIC DNA]</scope>
    <source>
        <strain evidence="2 3">CVMA36</strain>
    </source>
</reference>
<feature type="compositionally biased region" description="Basic and acidic residues" evidence="1">
    <location>
        <begin position="175"/>
        <end position="186"/>
    </location>
</feature>
<proteinExistence type="predicted"/>
<protein>
    <recommendedName>
        <fullName evidence="4">Single-stranded DNA-binding protein</fullName>
    </recommendedName>
</protein>
<feature type="region of interest" description="Disordered" evidence="1">
    <location>
        <begin position="175"/>
        <end position="235"/>
    </location>
</feature>
<name>A0AB35RMA4_9ENTR</name>
<dbReference type="Proteomes" id="UP001286589">
    <property type="component" value="Unassembled WGS sequence"/>
</dbReference>
<dbReference type="EMBL" id="JAWJAC010000003">
    <property type="protein sequence ID" value="MDV2861807.1"/>
    <property type="molecule type" value="Genomic_DNA"/>
</dbReference>
<evidence type="ECO:0000313" key="3">
    <source>
        <dbReference type="Proteomes" id="UP001286589"/>
    </source>
</evidence>
<dbReference type="RefSeq" id="WP_317101385.1">
    <property type="nucleotide sequence ID" value="NZ_JAWJAC010000003.1"/>
</dbReference>
<keyword evidence="3" id="KW-1185">Reference proteome</keyword>
<comment type="caution">
    <text evidence="2">The sequence shown here is derived from an EMBL/GenBank/DDBJ whole genome shotgun (WGS) entry which is preliminary data.</text>
</comment>
<gene>
    <name evidence="2" type="ORF">R0H02_04925</name>
</gene>
<evidence type="ECO:0008006" key="4">
    <source>
        <dbReference type="Google" id="ProtNLM"/>
    </source>
</evidence>
<feature type="compositionally biased region" description="Polar residues" evidence="1">
    <location>
        <begin position="215"/>
        <end position="227"/>
    </location>
</feature>